<feature type="region of interest" description="Disordered" evidence="5">
    <location>
        <begin position="441"/>
        <end position="469"/>
    </location>
</feature>
<keyword evidence="8" id="KW-1185">Reference proteome</keyword>
<comment type="subcellular location">
    <subcellularLocation>
        <location evidence="1">Nucleus</location>
    </subcellularLocation>
</comment>
<dbReference type="InterPro" id="IPR007146">
    <property type="entry name" value="Sas10/Utp3/C1D"/>
</dbReference>
<dbReference type="PANTHER" id="PTHR13237">
    <property type="entry name" value="SOMETHING ABOUT SILENCING PROTEIN 10-RELATED"/>
    <property type="match status" value="1"/>
</dbReference>
<gene>
    <name evidence="7" type="ORF">U9M48_039316</name>
</gene>
<sequence>DAPTPNVHHGTTASSSRRHHRALLLLPPAPPRPPPAACVRGTSPGAVPTVVSLAENSNPSAGHPSARRRNHQSDSHGGWRILVKTFHFLVSDPATTVRRASSKPGDQSFTAVSSNWPFARMGKKLKATPKSKRADELVAMSDSNDDEIDAFHKQRDVIPLDSDDARESEDDDVEQPVFDLMGVSDSEKDDSEGEENGDLDEADYEEWDKVKRAQRVAKEIAGGDDSVDEQDEDEKNKNIWGRGKNAYYDDDGQSGDDEVDYEEAQRIQNDKKKRLSMKDFGFEDDGSDEENVATKTSNVKEDLTVLSSDDKMGVLYSSAPELISLLSELKEAHEELRAMGHLTNEVAAGLGKYKGRMQPLEVKKACLLAYSQAITFYLLMKSEGLSVQDHPVISRLVETKNMVEKMKHATMNLVKQKGNTDDHCMHSSTIQAVKIVSLDKQDAKVSESRKSEPSNNDHHEVNDQTNKDEHMSFQSLEMLKVRSNLEERLKKKGLYSLTTSQPDKFSKNRTTSNRRDLLALDDFDDEVQKNDQMMKPSKLVAAAAKSNKRMFVSGDDDLPKRDNIGERRKKHELRVLSRVGGNLFEDSGDAVDDHELPEGGDDSENEFYQDVKRQRFEKLSIKNEKYTRIPGIQPLDEETEGDGKRKISYQIEKNRGLTRTRNKKKKNPRKNYRDKHKSKVVKRKGQVRDIKKASGPYGGETSGINPNVSRSIRFKS</sequence>
<keyword evidence="4" id="KW-0539">Nucleus</keyword>
<comment type="similarity">
    <text evidence="2">Belongs to the SAS10 family.</text>
</comment>
<dbReference type="InterPro" id="IPR018972">
    <property type="entry name" value="Sas10_C_dom"/>
</dbReference>
<feature type="region of interest" description="Disordered" evidence="5">
    <location>
        <begin position="584"/>
        <end position="608"/>
    </location>
</feature>
<dbReference type="GO" id="GO:0000462">
    <property type="term" value="P:maturation of SSU-rRNA from tricistronic rRNA transcript (SSU-rRNA, 5.8S rRNA, LSU-rRNA)"/>
    <property type="evidence" value="ECO:0007669"/>
    <property type="project" value="TreeGrafter"/>
</dbReference>
<feature type="compositionally biased region" description="Acidic residues" evidence="5">
    <location>
        <begin position="187"/>
        <end position="206"/>
    </location>
</feature>
<evidence type="ECO:0000256" key="2">
    <source>
        <dbReference type="ARBA" id="ARBA00010979"/>
    </source>
</evidence>
<feature type="compositionally biased region" description="Acidic residues" evidence="5">
    <location>
        <begin position="161"/>
        <end position="174"/>
    </location>
</feature>
<feature type="non-terminal residue" evidence="7">
    <location>
        <position position="716"/>
    </location>
</feature>
<accession>A0AAQ3XBX9</accession>
<dbReference type="Pfam" id="PF09368">
    <property type="entry name" value="Sas10"/>
    <property type="match status" value="1"/>
</dbReference>
<dbReference type="Proteomes" id="UP001341281">
    <property type="component" value="Chromosome 09"/>
</dbReference>
<evidence type="ECO:0000256" key="1">
    <source>
        <dbReference type="ARBA" id="ARBA00004123"/>
    </source>
</evidence>
<feature type="compositionally biased region" description="Pro residues" evidence="5">
    <location>
        <begin position="27"/>
        <end position="36"/>
    </location>
</feature>
<dbReference type="GO" id="GO:0032040">
    <property type="term" value="C:small-subunit processome"/>
    <property type="evidence" value="ECO:0007669"/>
    <property type="project" value="TreeGrafter"/>
</dbReference>
<feature type="compositionally biased region" description="Acidic residues" evidence="5">
    <location>
        <begin position="598"/>
        <end position="607"/>
    </location>
</feature>
<dbReference type="Pfam" id="PF04000">
    <property type="entry name" value="Sas10_Utp3"/>
    <property type="match status" value="1"/>
</dbReference>
<feature type="region of interest" description="Disordered" evidence="5">
    <location>
        <begin position="1"/>
        <end position="75"/>
    </location>
</feature>
<name>A0AAQ3XBX9_PASNO</name>
<protein>
    <recommendedName>
        <fullName evidence="6">Sas10 C-terminal domain-containing protein</fullName>
    </recommendedName>
</protein>
<feature type="region of interest" description="Disordered" evidence="5">
    <location>
        <begin position="630"/>
        <end position="716"/>
    </location>
</feature>
<feature type="region of interest" description="Disordered" evidence="5">
    <location>
        <begin position="152"/>
        <end position="206"/>
    </location>
</feature>
<feature type="region of interest" description="Disordered" evidence="5">
    <location>
        <begin position="220"/>
        <end position="267"/>
    </location>
</feature>
<dbReference type="EMBL" id="CP144753">
    <property type="protein sequence ID" value="WVZ93328.1"/>
    <property type="molecule type" value="Genomic_DNA"/>
</dbReference>
<evidence type="ECO:0000313" key="7">
    <source>
        <dbReference type="EMBL" id="WVZ93328.1"/>
    </source>
</evidence>
<evidence type="ECO:0000259" key="6">
    <source>
        <dbReference type="Pfam" id="PF09368"/>
    </source>
</evidence>
<feature type="compositionally biased region" description="Acidic residues" evidence="5">
    <location>
        <begin position="248"/>
        <end position="262"/>
    </location>
</feature>
<feature type="compositionally biased region" description="Basic residues" evidence="5">
    <location>
        <begin position="656"/>
        <end position="685"/>
    </location>
</feature>
<reference evidence="7 8" key="1">
    <citation type="submission" date="2024-02" db="EMBL/GenBank/DDBJ databases">
        <title>High-quality chromosome-scale genome assembly of Pensacola bahiagrass (Paspalum notatum Flugge var. saurae).</title>
        <authorList>
            <person name="Vega J.M."/>
            <person name="Podio M."/>
            <person name="Orjuela J."/>
            <person name="Siena L.A."/>
            <person name="Pessino S.C."/>
            <person name="Combes M.C."/>
            <person name="Mariac C."/>
            <person name="Albertini E."/>
            <person name="Pupilli F."/>
            <person name="Ortiz J.P.A."/>
            <person name="Leblanc O."/>
        </authorList>
    </citation>
    <scope>NUCLEOTIDE SEQUENCE [LARGE SCALE GENOMIC DNA]</scope>
    <source>
        <strain evidence="7">R1</strain>
        <tissue evidence="7">Leaf</tissue>
    </source>
</reference>
<organism evidence="7 8">
    <name type="scientific">Paspalum notatum var. saurae</name>
    <dbReference type="NCBI Taxonomy" id="547442"/>
    <lineage>
        <taxon>Eukaryota</taxon>
        <taxon>Viridiplantae</taxon>
        <taxon>Streptophyta</taxon>
        <taxon>Embryophyta</taxon>
        <taxon>Tracheophyta</taxon>
        <taxon>Spermatophyta</taxon>
        <taxon>Magnoliopsida</taxon>
        <taxon>Liliopsida</taxon>
        <taxon>Poales</taxon>
        <taxon>Poaceae</taxon>
        <taxon>PACMAD clade</taxon>
        <taxon>Panicoideae</taxon>
        <taxon>Andropogonodae</taxon>
        <taxon>Paspaleae</taxon>
        <taxon>Paspalinae</taxon>
        <taxon>Paspalum</taxon>
    </lineage>
</organism>
<feature type="domain" description="Sas10 C-terminal" evidence="6">
    <location>
        <begin position="642"/>
        <end position="714"/>
    </location>
</feature>
<evidence type="ECO:0000256" key="4">
    <source>
        <dbReference type="ARBA" id="ARBA00023242"/>
    </source>
</evidence>
<keyword evidence="3" id="KW-0597">Phosphoprotein</keyword>
<evidence type="ECO:0000313" key="8">
    <source>
        <dbReference type="Proteomes" id="UP001341281"/>
    </source>
</evidence>
<proteinExistence type="inferred from homology"/>
<evidence type="ECO:0000256" key="5">
    <source>
        <dbReference type="SAM" id="MobiDB-lite"/>
    </source>
</evidence>
<dbReference type="AlphaFoldDB" id="A0AAQ3XBX9"/>
<evidence type="ECO:0000256" key="3">
    <source>
        <dbReference type="ARBA" id="ARBA00022553"/>
    </source>
</evidence>
<dbReference type="PANTHER" id="PTHR13237:SF8">
    <property type="entry name" value="SOMETHING ABOUT SILENCING PROTEIN 10"/>
    <property type="match status" value="1"/>
</dbReference>